<gene>
    <name evidence="33" type="primary">PRPF19</name>
</gene>
<feature type="transmembrane region" description="Helical" evidence="30">
    <location>
        <begin position="623"/>
        <end position="644"/>
    </location>
</feature>
<evidence type="ECO:0000256" key="17">
    <source>
        <dbReference type="ARBA" id="ARBA00023040"/>
    </source>
</evidence>
<dbReference type="CDD" id="cd00200">
    <property type="entry name" value="WD40"/>
    <property type="match status" value="1"/>
</dbReference>
<proteinExistence type="inferred from homology"/>
<dbReference type="PANTHER" id="PTHR43995">
    <property type="entry name" value="PRE-MRNA-PROCESSING FACTOR 19"/>
    <property type="match status" value="1"/>
</dbReference>
<feature type="transmembrane region" description="Helical" evidence="30">
    <location>
        <begin position="664"/>
        <end position="682"/>
    </location>
</feature>
<dbReference type="UniPathway" id="UPA00143"/>
<comment type="function">
    <text evidence="28">Ubiquitin-protein ligase which is mainly involved pre-mRNA splicing and DNA repair. Required for pre-mRNA splicing as component of the spliceosome.</text>
</comment>
<dbReference type="FunFam" id="3.30.40.10:FF:000027">
    <property type="entry name" value="Pre-mRNA-processing factor 19, putative"/>
    <property type="match status" value="1"/>
</dbReference>
<evidence type="ECO:0000256" key="4">
    <source>
        <dbReference type="ARBA" id="ARBA00004906"/>
    </source>
</evidence>
<keyword evidence="16 30" id="KW-1133">Transmembrane helix</keyword>
<dbReference type="InterPro" id="IPR020472">
    <property type="entry name" value="WD40_PAC1"/>
</dbReference>
<dbReference type="PRINTS" id="PR00526">
    <property type="entry name" value="FMETLEUPHER"/>
</dbReference>
<evidence type="ECO:0000256" key="13">
    <source>
        <dbReference type="ARBA" id="ARBA00022737"/>
    </source>
</evidence>
<keyword evidence="13" id="KW-0677">Repeat</keyword>
<protein>
    <recommendedName>
        <fullName evidence="7 28">Pre-mRNA-processing factor 19</fullName>
        <ecNumber evidence="6 28">2.3.2.27</ecNumber>
    </recommendedName>
</protein>
<dbReference type="InterPro" id="IPR036322">
    <property type="entry name" value="WD40_repeat_dom_sf"/>
</dbReference>
<evidence type="ECO:0000256" key="23">
    <source>
        <dbReference type="ARBA" id="ARBA00023224"/>
    </source>
</evidence>
<feature type="region of interest" description="Disordered" evidence="29">
    <location>
        <begin position="845"/>
        <end position="907"/>
    </location>
</feature>
<dbReference type="PROSITE" id="PS50294">
    <property type="entry name" value="WD_REPEATS_REGION"/>
    <property type="match status" value="2"/>
</dbReference>
<keyword evidence="22 28" id="KW-0234">DNA repair</keyword>
<dbReference type="SUPFAM" id="SSF50978">
    <property type="entry name" value="WD40 repeat-like"/>
    <property type="match status" value="1"/>
</dbReference>
<keyword evidence="21 28" id="KW-0508">mRNA splicing</keyword>
<dbReference type="PROSITE" id="PS50231">
    <property type="entry name" value="RICIN_B_LECTIN"/>
    <property type="match status" value="1"/>
</dbReference>
<evidence type="ECO:0000256" key="5">
    <source>
        <dbReference type="ARBA" id="ARBA00006388"/>
    </source>
</evidence>
<keyword evidence="12 28" id="KW-0747">Spliceosome</keyword>
<comment type="similarity">
    <text evidence="27">Belongs to the G-protein coupled receptor 1 family.</text>
</comment>
<dbReference type="InterPro" id="IPR003613">
    <property type="entry name" value="Ubox_domain"/>
</dbReference>
<dbReference type="GO" id="GO:0004930">
    <property type="term" value="F:G protein-coupled receptor activity"/>
    <property type="evidence" value="ECO:0007669"/>
    <property type="project" value="UniProtKB-KW"/>
</dbReference>
<keyword evidence="23 27" id="KW-0807">Transducer</keyword>
<dbReference type="Gene3D" id="2.130.10.10">
    <property type="entry name" value="YVTN repeat-like/Quinoprotein amine dehydrogenase"/>
    <property type="match status" value="1"/>
</dbReference>
<evidence type="ECO:0000256" key="7">
    <source>
        <dbReference type="ARBA" id="ARBA00015618"/>
    </source>
</evidence>
<feature type="transmembrane region" description="Helical" evidence="30">
    <location>
        <begin position="549"/>
        <end position="570"/>
    </location>
</feature>
<dbReference type="FunCoup" id="A0A671DPE9">
    <property type="interactions" value="3574"/>
</dbReference>
<dbReference type="GO" id="GO:0005654">
    <property type="term" value="C:nucleoplasm"/>
    <property type="evidence" value="ECO:0007669"/>
    <property type="project" value="UniProtKB-SubCell"/>
</dbReference>
<evidence type="ECO:0000256" key="25">
    <source>
        <dbReference type="ARBA" id="ARBA00025736"/>
    </source>
</evidence>
<reference evidence="33 34" key="1">
    <citation type="journal article" date="2015" name="Annu Rev Anim Biosci">
        <title>The Genome 10K Project: a way forward.</title>
        <authorList>
            <person name="Koepfli K.P."/>
            <person name="Paten B."/>
            <person name="O'Brien S.J."/>
            <person name="Koepfli K.P."/>
            <person name="Paten B."/>
            <person name="Antunes A."/>
            <person name="Belov K."/>
            <person name="Bustamante C."/>
            <person name="Castoe T.A."/>
            <person name="Clawson H."/>
            <person name="Crawford A.J."/>
            <person name="Diekhans M."/>
            <person name="Distel D."/>
            <person name="Durbin R."/>
            <person name="Earl D."/>
            <person name="Fujita M.K."/>
            <person name="Gamble T."/>
            <person name="Georges A."/>
            <person name="Gemmell N."/>
            <person name="Gilbert M.T."/>
            <person name="Graves J.M."/>
            <person name="Green R.E."/>
            <person name="Hickey G."/>
            <person name="Jarvis E.D."/>
            <person name="Johnson W."/>
            <person name="Komissarov A."/>
            <person name="Korf I."/>
            <person name="Kuhn R."/>
            <person name="Larkin D.M."/>
            <person name="Lewin H."/>
            <person name="Lopez J.V."/>
            <person name="Ma J."/>
            <person name="Marques-Bonet T."/>
            <person name="Miller W."/>
            <person name="Murphy R."/>
            <person name="Pevzner P."/>
            <person name="Shapiro B."/>
            <person name="Steiner C."/>
            <person name="Tamazian G."/>
            <person name="Venkatesh B."/>
            <person name="Wang J."/>
            <person name="Wayne R."/>
            <person name="Wiley E."/>
            <person name="Yang H."/>
            <person name="Zhang G."/>
            <person name="Haussler D."/>
            <person name="Ryder O."/>
            <person name="O'Brien S.J."/>
        </authorList>
    </citation>
    <scope>NUCLEOTIDE SEQUENCE</scope>
</reference>
<evidence type="ECO:0000256" key="12">
    <source>
        <dbReference type="ARBA" id="ARBA00022728"/>
    </source>
</evidence>
<dbReference type="Pfam" id="PF00001">
    <property type="entry name" value="7tm_1"/>
    <property type="match status" value="1"/>
</dbReference>
<evidence type="ECO:0000256" key="3">
    <source>
        <dbReference type="ARBA" id="ARBA00004642"/>
    </source>
</evidence>
<dbReference type="Proteomes" id="UP000472240">
    <property type="component" value="Chromosome 11"/>
</dbReference>
<feature type="domain" description="U-box" evidence="32">
    <location>
        <begin position="1"/>
        <end position="73"/>
    </location>
</feature>
<evidence type="ECO:0000256" key="30">
    <source>
        <dbReference type="SAM" id="Phobius"/>
    </source>
</evidence>
<evidence type="ECO:0000256" key="22">
    <source>
        <dbReference type="ARBA" id="ARBA00023204"/>
    </source>
</evidence>
<dbReference type="GO" id="GO:0006281">
    <property type="term" value="P:DNA repair"/>
    <property type="evidence" value="ECO:0007669"/>
    <property type="project" value="UniProtKB-KW"/>
</dbReference>
<comment type="pathway">
    <text evidence="4 28">Protein modification; protein ubiquitination.</text>
</comment>
<dbReference type="SMART" id="SM00504">
    <property type="entry name" value="Ubox"/>
    <property type="match status" value="1"/>
</dbReference>
<dbReference type="InterPro" id="IPR015943">
    <property type="entry name" value="WD40/YVTN_repeat-like_dom_sf"/>
</dbReference>
<dbReference type="GO" id="GO:0016020">
    <property type="term" value="C:membrane"/>
    <property type="evidence" value="ECO:0007669"/>
    <property type="project" value="UniProtKB-SubCell"/>
</dbReference>
<evidence type="ECO:0000256" key="26">
    <source>
        <dbReference type="PROSITE-ProRule" id="PRU00221"/>
    </source>
</evidence>
<keyword evidence="15 28" id="KW-0833">Ubl conjugation pathway</keyword>
<reference evidence="33" key="4">
    <citation type="submission" date="2025-08" db="UniProtKB">
        <authorList>
            <consortium name="Ensembl"/>
        </authorList>
    </citation>
    <scope>IDENTIFICATION</scope>
</reference>
<keyword evidence="18 30" id="KW-0472">Membrane</keyword>
<keyword evidence="9 28" id="KW-0507">mRNA processing</keyword>
<dbReference type="PROSITE" id="PS51698">
    <property type="entry name" value="U_BOX"/>
    <property type="match status" value="1"/>
</dbReference>
<evidence type="ECO:0000256" key="11">
    <source>
        <dbReference type="ARBA" id="ARBA00022692"/>
    </source>
</evidence>
<dbReference type="GO" id="GO:0071006">
    <property type="term" value="C:U2-type catalytic step 1 spliceosome"/>
    <property type="evidence" value="ECO:0007669"/>
    <property type="project" value="TreeGrafter"/>
</dbReference>
<evidence type="ECO:0000256" key="10">
    <source>
        <dbReference type="ARBA" id="ARBA00022679"/>
    </source>
</evidence>
<dbReference type="InterPro" id="IPR017452">
    <property type="entry name" value="GPCR_Rhodpsn_7TM"/>
</dbReference>
<feature type="domain" description="G-protein coupled receptors family 1 profile" evidence="31">
    <location>
        <begin position="562"/>
        <end position="817"/>
    </location>
</feature>
<keyword evidence="24 28" id="KW-0539">Nucleus</keyword>
<evidence type="ECO:0000256" key="14">
    <source>
        <dbReference type="ARBA" id="ARBA00022763"/>
    </source>
</evidence>
<feature type="compositionally biased region" description="Basic and acidic residues" evidence="29">
    <location>
        <begin position="887"/>
        <end position="897"/>
    </location>
</feature>
<dbReference type="GO" id="GO:0070534">
    <property type="term" value="P:protein K63-linked ubiquitination"/>
    <property type="evidence" value="ECO:0007669"/>
    <property type="project" value="UniProtKB-UniRule"/>
</dbReference>
<dbReference type="GO" id="GO:0061630">
    <property type="term" value="F:ubiquitin protein ligase activity"/>
    <property type="evidence" value="ECO:0007669"/>
    <property type="project" value="UniProtKB-UniRule"/>
</dbReference>
<evidence type="ECO:0000256" key="18">
    <source>
        <dbReference type="ARBA" id="ARBA00023136"/>
    </source>
</evidence>
<dbReference type="CDD" id="cd16656">
    <property type="entry name" value="RING-Ubox_PRP19"/>
    <property type="match status" value="1"/>
</dbReference>
<evidence type="ECO:0000256" key="28">
    <source>
        <dbReference type="RuleBase" id="RU367101"/>
    </source>
</evidence>
<dbReference type="PROSITE" id="PS50262">
    <property type="entry name" value="G_PROTEIN_RECEP_F1_2"/>
    <property type="match status" value="1"/>
</dbReference>
<dbReference type="SMART" id="SM00320">
    <property type="entry name" value="WD40"/>
    <property type="match status" value="6"/>
</dbReference>
<dbReference type="InterPro" id="IPR038959">
    <property type="entry name" value="Prp19"/>
</dbReference>
<feature type="repeat" description="WD" evidence="26">
    <location>
        <begin position="391"/>
        <end position="425"/>
    </location>
</feature>
<evidence type="ECO:0000256" key="16">
    <source>
        <dbReference type="ARBA" id="ARBA00022989"/>
    </source>
</evidence>
<comment type="subunit">
    <text evidence="28">Homotetramer.</text>
</comment>
<dbReference type="PROSITE" id="PS00237">
    <property type="entry name" value="G_PROTEIN_RECEP_F1_1"/>
    <property type="match status" value="1"/>
</dbReference>
<comment type="similarity">
    <text evidence="5 28">Belongs to the WD repeat PRP19 family.</text>
</comment>
<evidence type="ECO:0000256" key="19">
    <source>
        <dbReference type="ARBA" id="ARBA00023157"/>
    </source>
</evidence>
<comment type="subcellular location">
    <subcellularLocation>
        <location evidence="2">Membrane</location>
        <topology evidence="2">Multi-pass membrane protein</topology>
    </subcellularLocation>
    <subcellularLocation>
        <location evidence="3">Nucleus</location>
        <location evidence="3">Nucleoplasm</location>
    </subcellularLocation>
</comment>
<reference evidence="33 34" key="2">
    <citation type="journal article" date="2018" name="Annu Rev Anim Biosci">
        <title>Bat Biology, Genomes, and the Bat1K Project: To Generate Chromosome-Level Genomes for All Living Bat Species.</title>
        <authorList>
            <person name="Teeling E.C."/>
            <person name="Vernes S.C."/>
            <person name="Davalos L.M."/>
            <person name="Ray D.A."/>
            <person name="Gilbert M.T.P."/>
            <person name="Myers E."/>
        </authorList>
    </citation>
    <scope>NUCLEOTIDE SEQUENCE</scope>
</reference>
<keyword evidence="17 27" id="KW-0297">G-protein coupled receptor</keyword>
<feature type="compositionally biased region" description="Low complexity" evidence="29">
    <location>
        <begin position="857"/>
        <end position="872"/>
    </location>
</feature>
<keyword evidence="10 28" id="KW-0808">Transferase</keyword>
<evidence type="ECO:0000256" key="1">
    <source>
        <dbReference type="ARBA" id="ARBA00000900"/>
    </source>
</evidence>
<dbReference type="InParanoid" id="A0A671DPE9"/>
<evidence type="ECO:0000256" key="27">
    <source>
        <dbReference type="RuleBase" id="RU000688"/>
    </source>
</evidence>
<feature type="transmembrane region" description="Helical" evidence="30">
    <location>
        <begin position="582"/>
        <end position="603"/>
    </location>
</feature>
<evidence type="ECO:0000259" key="31">
    <source>
        <dbReference type="PROSITE" id="PS50262"/>
    </source>
</evidence>
<evidence type="ECO:0000256" key="21">
    <source>
        <dbReference type="ARBA" id="ARBA00023187"/>
    </source>
</evidence>
<evidence type="ECO:0000256" key="2">
    <source>
        <dbReference type="ARBA" id="ARBA00004141"/>
    </source>
</evidence>
<evidence type="ECO:0000256" key="9">
    <source>
        <dbReference type="ARBA" id="ARBA00022664"/>
    </source>
</evidence>
<dbReference type="FunFam" id="2.130.10.10:FF:000043">
    <property type="entry name" value="pre-mRNA-processing factor 19"/>
    <property type="match status" value="1"/>
</dbReference>
<dbReference type="EC" id="2.3.2.27" evidence="6 28"/>
<evidence type="ECO:0000256" key="24">
    <source>
        <dbReference type="ARBA" id="ARBA00023242"/>
    </source>
</evidence>
<feature type="transmembrane region" description="Helical" evidence="30">
    <location>
        <begin position="724"/>
        <end position="745"/>
    </location>
</feature>
<keyword evidence="8 26" id="KW-0853">WD repeat</keyword>
<dbReference type="InterPro" id="IPR013083">
    <property type="entry name" value="Znf_RING/FYVE/PHD"/>
</dbReference>
<accession>A0A671DPE9</accession>
<evidence type="ECO:0000313" key="34">
    <source>
        <dbReference type="Proteomes" id="UP000472240"/>
    </source>
</evidence>
<keyword evidence="34" id="KW-1185">Reference proteome</keyword>
<evidence type="ECO:0000256" key="29">
    <source>
        <dbReference type="SAM" id="MobiDB-lite"/>
    </source>
</evidence>
<comment type="catalytic activity">
    <reaction evidence="1 28">
        <text>S-ubiquitinyl-[E2 ubiquitin-conjugating enzyme]-L-cysteine + [acceptor protein]-L-lysine = [E2 ubiquitin-conjugating enzyme]-L-cysteine + N(6)-ubiquitinyl-[acceptor protein]-L-lysine.</text>
        <dbReference type="EC" id="2.3.2.27"/>
    </reaction>
</comment>
<dbReference type="GO" id="GO:0005737">
    <property type="term" value="C:cytoplasm"/>
    <property type="evidence" value="ECO:0007669"/>
    <property type="project" value="TreeGrafter"/>
</dbReference>
<dbReference type="Gene3D" id="1.20.1070.10">
    <property type="entry name" value="Rhodopsin 7-helix transmembrane proteins"/>
    <property type="match status" value="1"/>
</dbReference>
<dbReference type="FunFam" id="1.20.1070.10:FF:000034">
    <property type="entry name" value="G-protein coupled receptor 1"/>
    <property type="match status" value="1"/>
</dbReference>
<evidence type="ECO:0000256" key="20">
    <source>
        <dbReference type="ARBA" id="ARBA00023170"/>
    </source>
</evidence>
<keyword evidence="19" id="KW-1015">Disulfide bond</keyword>
<keyword evidence="11 27" id="KW-0812">Transmembrane</keyword>
<dbReference type="InterPro" id="IPR001680">
    <property type="entry name" value="WD40_rpt"/>
</dbReference>
<feature type="repeat" description="WD" evidence="26">
    <location>
        <begin position="298"/>
        <end position="339"/>
    </location>
</feature>
<dbReference type="SUPFAM" id="SSF57850">
    <property type="entry name" value="RING/U-box"/>
    <property type="match status" value="1"/>
</dbReference>
<sequence>MSLICSISNEVPEHPCVSPVSNHVYERRLIEKYIAENGTDPINNQPLSEEQLIDIKVAHPIRPKPPSATSIPAILKALQDEWDAVMLHSFTLRQQLQTTRQELSHALYQHDAACRVIARLTKEVTAAREALATLKPQAGLIVPQAVPSSQPSVVVSVVSRLPLRPQPPAPGALLLPGFLTFHASHLHLSSLQGAGEPMDLGELVGMTPEIIQKLQDKATVLTTERKKRGKTVPEELVKPEELSRYRQVASHVGLHSASIPGILALDLCPSDTNKILTGGADKNVVVFDKSSEQILATLKGHTKKVTSVVFHPSQELVFSASPDATIRIWSVPNASCVQVVRAHESAVTGLSLHATGDYLLSSSDDQYWAFSDIQTGRVLTKVTDETSGCSLTCAQFHPDGLIFGTGTMDSQIKIWDLKERTNVANFPGHSGPITSIAFSENGYYLATAADDSSVKLWDLRKLKNFKTLQLDNNFEVKSLIFDQSGTYLALGGTDVQIYICKQWTEILHFTAPAMLANVTMKPLCPLLEQMSHLQSHRNSSIRYIDHASVVLHGLASVLGLVENGLILFVVGCRMRQTVVTTWVLHLALSDLLATATLPFFTYFLAVGHSWELGTTFCKLHSSIFFLNMFASGFLLSAISLDRCLQVVRPVWAQNHRTVAAAHKVCLALWALATLNTVPYFVFRDTIPRRDGRIMCYYNVLLLNPGSDRDATCNSRQMALAVSKFLLAFLLPLAIIASSHAAVSAQLRHRGRPRPGRFVRLVAAVVAAFALCWGPYHVFSLLEARSHRDVTLRPLVWRGLPFVTSLAFINSVINPLLYVFTCPDMLRRLRHSLRSVLESVLVDDSDLGTGSSRRRRSSTAAPAASSPLRPAGLLGWLPGSRAAPPAMGRERSQDEKGPLNRMLSTTSS</sequence>
<keyword evidence="20 27" id="KW-0675">Receptor</keyword>
<dbReference type="PROSITE" id="PS50082">
    <property type="entry name" value="WD_REPEATS_2"/>
    <property type="match status" value="3"/>
</dbReference>
<evidence type="ECO:0000259" key="32">
    <source>
        <dbReference type="PROSITE" id="PS51698"/>
    </source>
</evidence>
<comment type="similarity">
    <text evidence="25">Belongs to the chemokine-like receptor (CMKLR) family.</text>
</comment>
<dbReference type="GO" id="GO:0000398">
    <property type="term" value="P:mRNA splicing, via spliceosome"/>
    <property type="evidence" value="ECO:0007669"/>
    <property type="project" value="InterPro"/>
</dbReference>
<dbReference type="InterPro" id="IPR019775">
    <property type="entry name" value="WD40_repeat_CS"/>
</dbReference>
<dbReference type="Gene3D" id="3.30.40.10">
    <property type="entry name" value="Zinc/RING finger domain, C3HC4 (zinc finger)"/>
    <property type="match status" value="1"/>
</dbReference>
<dbReference type="InterPro" id="IPR055340">
    <property type="entry name" value="RING-Ubox_PRP19"/>
</dbReference>
<dbReference type="Pfam" id="PF24814">
    <property type="entry name" value="WD40_Prp19"/>
    <property type="match status" value="1"/>
</dbReference>
<dbReference type="InterPro" id="IPR000276">
    <property type="entry name" value="GPCR_Rhodpsn"/>
</dbReference>
<feature type="repeat" description="WD" evidence="26">
    <location>
        <begin position="426"/>
        <end position="467"/>
    </location>
</feature>
<dbReference type="SUPFAM" id="SSF81321">
    <property type="entry name" value="Family A G protein-coupled receptor-like"/>
    <property type="match status" value="1"/>
</dbReference>
<organism evidence="33 34">
    <name type="scientific">Rhinolophus ferrumequinum</name>
    <name type="common">Greater horseshoe bat</name>
    <dbReference type="NCBI Taxonomy" id="59479"/>
    <lineage>
        <taxon>Eukaryota</taxon>
        <taxon>Metazoa</taxon>
        <taxon>Chordata</taxon>
        <taxon>Craniata</taxon>
        <taxon>Vertebrata</taxon>
        <taxon>Euteleostomi</taxon>
        <taxon>Mammalia</taxon>
        <taxon>Eutheria</taxon>
        <taxon>Laurasiatheria</taxon>
        <taxon>Chiroptera</taxon>
        <taxon>Yinpterochiroptera</taxon>
        <taxon>Rhinolophoidea</taxon>
        <taxon>Rhinolophidae</taxon>
        <taxon>Rhinolophinae</taxon>
        <taxon>Rhinolophus</taxon>
    </lineage>
</organism>
<dbReference type="Pfam" id="PF04564">
    <property type="entry name" value="U-box"/>
    <property type="match status" value="1"/>
</dbReference>
<keyword evidence="14 28" id="KW-0227">DNA damage</keyword>
<name>A0A671DPE9_RHIFE</name>
<dbReference type="PRINTS" id="PR00237">
    <property type="entry name" value="GPCRRHODOPSN"/>
</dbReference>
<evidence type="ECO:0000256" key="8">
    <source>
        <dbReference type="ARBA" id="ARBA00022574"/>
    </source>
</evidence>
<dbReference type="GeneTree" id="ENSGT00940000153662"/>
<dbReference type="InterPro" id="IPR013915">
    <property type="entry name" value="Prp19_cc"/>
</dbReference>
<feature type="transmembrane region" description="Helical" evidence="30">
    <location>
        <begin position="798"/>
        <end position="819"/>
    </location>
</feature>
<evidence type="ECO:0000313" key="33">
    <source>
        <dbReference type="Ensembl" id="ENSRFEP00010003014.1"/>
    </source>
</evidence>
<dbReference type="PRINTS" id="PR00320">
    <property type="entry name" value="GPROTEINBRPT"/>
</dbReference>
<dbReference type="Pfam" id="PF08606">
    <property type="entry name" value="Prp19"/>
    <property type="match status" value="1"/>
</dbReference>
<evidence type="ECO:0000256" key="15">
    <source>
        <dbReference type="ARBA" id="ARBA00022786"/>
    </source>
</evidence>
<feature type="transmembrane region" description="Helical" evidence="30">
    <location>
        <begin position="757"/>
        <end position="778"/>
    </location>
</feature>
<dbReference type="GO" id="GO:0000974">
    <property type="term" value="C:Prp19 complex"/>
    <property type="evidence" value="ECO:0007669"/>
    <property type="project" value="UniProtKB-UniRule"/>
</dbReference>
<dbReference type="AlphaFoldDB" id="A0A671DPE9"/>
<dbReference type="PANTHER" id="PTHR43995:SF1">
    <property type="entry name" value="PRE-MRNA-PROCESSING FACTOR 19"/>
    <property type="match status" value="1"/>
</dbReference>
<dbReference type="Ensembl" id="ENSRFET00010003315.1">
    <property type="protein sequence ID" value="ENSRFEP00010003014.1"/>
    <property type="gene ID" value="ENSRFEG00010002143.1"/>
</dbReference>
<dbReference type="OMA" id="HFTAPAM"/>
<dbReference type="PROSITE" id="PS00678">
    <property type="entry name" value="WD_REPEATS_1"/>
    <property type="match status" value="1"/>
</dbReference>
<reference evidence="34" key="3">
    <citation type="submission" date="2018-12" db="EMBL/GenBank/DDBJ databases">
        <title>G10K-VGP greater horseshoe bat female genome, primary haplotype.</title>
        <authorList>
            <person name="Teeling E."/>
            <person name="Myers G."/>
            <person name="Vernes S."/>
            <person name="Pippel M."/>
            <person name="Winkler S."/>
            <person name="Fedrigo O."/>
            <person name="Rhie A."/>
            <person name="Koren S."/>
            <person name="Phillippy A."/>
            <person name="Lewin H."/>
            <person name="Damas J."/>
            <person name="Howe K."/>
            <person name="Mountcastle J."/>
            <person name="Jarvis E.D."/>
        </authorList>
    </citation>
    <scope>NUCLEOTIDE SEQUENCE [LARGE SCALE GENOMIC DNA]</scope>
</reference>
<evidence type="ECO:0000256" key="6">
    <source>
        <dbReference type="ARBA" id="ARBA00012483"/>
    </source>
</evidence>
<reference evidence="33" key="5">
    <citation type="submission" date="2025-09" db="UniProtKB">
        <authorList>
            <consortium name="Ensembl"/>
        </authorList>
    </citation>
    <scope>IDENTIFICATION</scope>
</reference>